<reference evidence="2" key="1">
    <citation type="journal article" date="2007" name="J. Bacteriol.">
        <title>Comparative genome analysis of four magnetotactic bacteria reveals a complex set of group-specific genes implicated in magnetosome biomineralization and function.</title>
        <authorList>
            <person name="Richter M."/>
            <person name="Kube M."/>
            <person name="Bazylinski D.A."/>
            <person name="Lombardot T."/>
            <person name="Gloeckner F.O."/>
            <person name="Reinhardt R."/>
            <person name="Schueler D."/>
        </authorList>
    </citation>
    <scope>NUCLEOTIDE SEQUENCE</scope>
    <source>
        <strain evidence="2">MSR-1</strain>
    </source>
</reference>
<dbReference type="AlphaFoldDB" id="A4U0P2"/>
<protein>
    <submittedName>
        <fullName evidence="2">Uncharacterized protein</fullName>
    </submittedName>
</protein>
<accession>A4U0P2</accession>
<sequence length="56" mass="6114">MHGVLPSRNRPALDLCSSRGDDRAKEKGWTEHQCAPQVAARRMAGVAECSGNNKLH</sequence>
<gene>
    <name evidence="2" type="ORF">MGR_3175</name>
</gene>
<proteinExistence type="predicted"/>
<evidence type="ECO:0000313" key="2">
    <source>
        <dbReference type="EMBL" id="CAM76449.1"/>
    </source>
</evidence>
<name>A4U0P2_9PROT</name>
<organism evidence="2">
    <name type="scientific">Magnetospirillum gryphiswaldense</name>
    <dbReference type="NCBI Taxonomy" id="55518"/>
    <lineage>
        <taxon>Bacteria</taxon>
        <taxon>Pseudomonadati</taxon>
        <taxon>Pseudomonadota</taxon>
        <taxon>Alphaproteobacteria</taxon>
        <taxon>Rhodospirillales</taxon>
        <taxon>Rhodospirillaceae</taxon>
        <taxon>Magnetospirillum</taxon>
    </lineage>
</organism>
<evidence type="ECO:0000256" key="1">
    <source>
        <dbReference type="SAM" id="MobiDB-lite"/>
    </source>
</evidence>
<feature type="compositionally biased region" description="Basic and acidic residues" evidence="1">
    <location>
        <begin position="19"/>
        <end position="29"/>
    </location>
</feature>
<dbReference type="EMBL" id="CU459003">
    <property type="protein sequence ID" value="CAM76449.1"/>
    <property type="molecule type" value="Genomic_DNA"/>
</dbReference>
<feature type="region of interest" description="Disordered" evidence="1">
    <location>
        <begin position="1"/>
        <end position="29"/>
    </location>
</feature>